<organism evidence="3 4">
    <name type="scientific">Zhihengliuella alba</name>
    <dbReference type="NCBI Taxonomy" id="547018"/>
    <lineage>
        <taxon>Bacteria</taxon>
        <taxon>Bacillati</taxon>
        <taxon>Actinomycetota</taxon>
        <taxon>Actinomycetes</taxon>
        <taxon>Micrococcales</taxon>
        <taxon>Micrococcaceae</taxon>
        <taxon>Zhihengliuella</taxon>
    </lineage>
</organism>
<dbReference type="CDD" id="cd06445">
    <property type="entry name" value="ATase"/>
    <property type="match status" value="1"/>
</dbReference>
<keyword evidence="4" id="KW-1185">Reference proteome</keyword>
<name>A0ABP7CV98_9MICC</name>
<evidence type="ECO:0000313" key="3">
    <source>
        <dbReference type="EMBL" id="GAA3696845.1"/>
    </source>
</evidence>
<dbReference type="InterPro" id="IPR036217">
    <property type="entry name" value="MethylDNA_cys_MeTrfase_DNAb"/>
</dbReference>
<dbReference type="PANTHER" id="PTHR42942">
    <property type="entry name" value="6-O-METHYLGUANINE DNA METHYLTRANSFERASE"/>
    <property type="match status" value="1"/>
</dbReference>
<comment type="caution">
    <text evidence="3">The sequence shown here is derived from an EMBL/GenBank/DDBJ whole genome shotgun (WGS) entry which is preliminary data.</text>
</comment>
<gene>
    <name evidence="3" type="ORF">GCM10022377_07200</name>
</gene>
<reference evidence="4" key="1">
    <citation type="journal article" date="2019" name="Int. J. Syst. Evol. Microbiol.">
        <title>The Global Catalogue of Microorganisms (GCM) 10K type strain sequencing project: providing services to taxonomists for standard genome sequencing and annotation.</title>
        <authorList>
            <consortium name="The Broad Institute Genomics Platform"/>
            <consortium name="The Broad Institute Genome Sequencing Center for Infectious Disease"/>
            <person name="Wu L."/>
            <person name="Ma J."/>
        </authorList>
    </citation>
    <scope>NUCLEOTIDE SEQUENCE [LARGE SCALE GENOMIC DNA]</scope>
    <source>
        <strain evidence="4">JCM 16961</strain>
    </source>
</reference>
<evidence type="ECO:0000259" key="2">
    <source>
        <dbReference type="Pfam" id="PF01035"/>
    </source>
</evidence>
<dbReference type="SUPFAM" id="SSF46767">
    <property type="entry name" value="Methylated DNA-protein cysteine methyltransferase, C-terminal domain"/>
    <property type="match status" value="1"/>
</dbReference>
<dbReference type="Gene3D" id="1.10.10.10">
    <property type="entry name" value="Winged helix-like DNA-binding domain superfamily/Winged helix DNA-binding domain"/>
    <property type="match status" value="1"/>
</dbReference>
<dbReference type="Pfam" id="PF01035">
    <property type="entry name" value="DNA_binding_1"/>
    <property type="match status" value="1"/>
</dbReference>
<protein>
    <recommendedName>
        <fullName evidence="2">Methylated-DNA-[protein]-cysteine S-methyltransferase DNA binding domain-containing protein</fullName>
    </recommendedName>
</protein>
<keyword evidence="1" id="KW-0227">DNA damage</keyword>
<evidence type="ECO:0000256" key="1">
    <source>
        <dbReference type="ARBA" id="ARBA00022763"/>
    </source>
</evidence>
<accession>A0ABP7CV98</accession>
<dbReference type="RefSeq" id="WP_344880079.1">
    <property type="nucleotide sequence ID" value="NZ_BAABCJ010000001.1"/>
</dbReference>
<sequence length="125" mass="13408">MHSPLNLAIHELVVLVPAGTAVSYGDVAELLGAGGPRQVGRAMAGSEGEDLPWWRVVRADGSLPAELAVRARPHWVSESTPVRGAGPDRVRFPDARWQPSAEDFARIDALADRLRPNDPCGGDRP</sequence>
<dbReference type="Proteomes" id="UP001501536">
    <property type="component" value="Unassembled WGS sequence"/>
</dbReference>
<evidence type="ECO:0000313" key="4">
    <source>
        <dbReference type="Proteomes" id="UP001501536"/>
    </source>
</evidence>
<dbReference type="InterPro" id="IPR014048">
    <property type="entry name" value="MethylDNA_cys_MeTrfase_DNA-bd"/>
</dbReference>
<dbReference type="PANTHER" id="PTHR42942:SF1">
    <property type="entry name" value="ALKYLTRANSFERASE-LIKE PROTEIN 1"/>
    <property type="match status" value="1"/>
</dbReference>
<dbReference type="InterPro" id="IPR052520">
    <property type="entry name" value="ATL_DNA_repair"/>
</dbReference>
<proteinExistence type="predicted"/>
<dbReference type="EMBL" id="BAABCJ010000001">
    <property type="protein sequence ID" value="GAA3696845.1"/>
    <property type="molecule type" value="Genomic_DNA"/>
</dbReference>
<dbReference type="InterPro" id="IPR036388">
    <property type="entry name" value="WH-like_DNA-bd_sf"/>
</dbReference>
<feature type="domain" description="Methylated-DNA-[protein]-cysteine S-methyltransferase DNA binding" evidence="2">
    <location>
        <begin position="8"/>
        <end position="64"/>
    </location>
</feature>